<keyword evidence="3" id="KW-1185">Reference proteome</keyword>
<dbReference type="AlphaFoldDB" id="I2GI30"/>
<evidence type="ECO:0000313" key="3">
    <source>
        <dbReference type="Proteomes" id="UP000009309"/>
    </source>
</evidence>
<feature type="region of interest" description="Disordered" evidence="1">
    <location>
        <begin position="1"/>
        <end position="23"/>
    </location>
</feature>
<dbReference type="RefSeq" id="WP_009282135.1">
    <property type="nucleotide sequence ID" value="NZ_CAIT01000006.1"/>
</dbReference>
<organism evidence="2 3">
    <name type="scientific">Fibrisoma limi BUZ 3</name>
    <dbReference type="NCBI Taxonomy" id="1185876"/>
    <lineage>
        <taxon>Bacteria</taxon>
        <taxon>Pseudomonadati</taxon>
        <taxon>Bacteroidota</taxon>
        <taxon>Cytophagia</taxon>
        <taxon>Cytophagales</taxon>
        <taxon>Spirosomataceae</taxon>
        <taxon>Fibrisoma</taxon>
    </lineage>
</organism>
<name>I2GI30_9BACT</name>
<accession>I2GI30</accession>
<protein>
    <submittedName>
        <fullName evidence="2">Uncharacterized protein</fullName>
    </submittedName>
</protein>
<sequence>MAANRPYSRVYKGPKPTLEHKNPYAVIGQPGMIKYLTDKQASGRDDLIPQFQR</sequence>
<evidence type="ECO:0000256" key="1">
    <source>
        <dbReference type="SAM" id="MobiDB-lite"/>
    </source>
</evidence>
<dbReference type="Proteomes" id="UP000009309">
    <property type="component" value="Unassembled WGS sequence"/>
</dbReference>
<proteinExistence type="predicted"/>
<comment type="caution">
    <text evidence="2">The sequence shown here is derived from an EMBL/GenBank/DDBJ whole genome shotgun (WGS) entry which is preliminary data.</text>
</comment>
<gene>
    <name evidence="2" type="ORF">BN8_02659</name>
</gene>
<evidence type="ECO:0000313" key="2">
    <source>
        <dbReference type="EMBL" id="CCH53555.1"/>
    </source>
</evidence>
<dbReference type="EMBL" id="CAIT01000006">
    <property type="protein sequence ID" value="CCH53555.1"/>
    <property type="molecule type" value="Genomic_DNA"/>
</dbReference>
<reference evidence="2 3" key="1">
    <citation type="journal article" date="2012" name="J. Bacteriol.">
        <title>Genome Sequence of the Filamentous Bacterium Fibrisoma limi BUZ 3T.</title>
        <authorList>
            <person name="Filippini M."/>
            <person name="Qi W."/>
            <person name="Jaenicke S."/>
            <person name="Goesmann A."/>
            <person name="Smits T.H."/>
            <person name="Bagheri H.C."/>
        </authorList>
    </citation>
    <scope>NUCLEOTIDE SEQUENCE [LARGE SCALE GENOMIC DNA]</scope>
    <source>
        <strain evidence="3">BUZ 3T</strain>
    </source>
</reference>